<dbReference type="AlphaFoldDB" id="A0A4Z2GKI8"/>
<evidence type="ECO:0000313" key="3">
    <source>
        <dbReference type="Proteomes" id="UP000314294"/>
    </source>
</evidence>
<protein>
    <submittedName>
        <fullName evidence="2">Uncharacterized protein</fullName>
    </submittedName>
</protein>
<proteinExistence type="predicted"/>
<organism evidence="2 3">
    <name type="scientific">Liparis tanakae</name>
    <name type="common">Tanaka's snailfish</name>
    <dbReference type="NCBI Taxonomy" id="230148"/>
    <lineage>
        <taxon>Eukaryota</taxon>
        <taxon>Metazoa</taxon>
        <taxon>Chordata</taxon>
        <taxon>Craniata</taxon>
        <taxon>Vertebrata</taxon>
        <taxon>Euteleostomi</taxon>
        <taxon>Actinopterygii</taxon>
        <taxon>Neopterygii</taxon>
        <taxon>Teleostei</taxon>
        <taxon>Neoteleostei</taxon>
        <taxon>Acanthomorphata</taxon>
        <taxon>Eupercaria</taxon>
        <taxon>Perciformes</taxon>
        <taxon>Cottioidei</taxon>
        <taxon>Cottales</taxon>
        <taxon>Liparidae</taxon>
        <taxon>Liparis</taxon>
    </lineage>
</organism>
<feature type="region of interest" description="Disordered" evidence="1">
    <location>
        <begin position="1"/>
        <end position="39"/>
    </location>
</feature>
<name>A0A4Z2GKI8_9TELE</name>
<dbReference type="EMBL" id="SRLO01000521">
    <property type="protein sequence ID" value="TNN53242.1"/>
    <property type="molecule type" value="Genomic_DNA"/>
</dbReference>
<reference evidence="2 3" key="1">
    <citation type="submission" date="2019-03" db="EMBL/GenBank/DDBJ databases">
        <title>First draft genome of Liparis tanakae, snailfish: a comprehensive survey of snailfish specific genes.</title>
        <authorList>
            <person name="Kim W."/>
            <person name="Song I."/>
            <person name="Jeong J.-H."/>
            <person name="Kim D."/>
            <person name="Kim S."/>
            <person name="Ryu S."/>
            <person name="Song J.Y."/>
            <person name="Lee S.K."/>
        </authorList>
    </citation>
    <scope>NUCLEOTIDE SEQUENCE [LARGE SCALE GENOMIC DNA]</scope>
    <source>
        <tissue evidence="2">Muscle</tissue>
    </source>
</reference>
<feature type="compositionally biased region" description="Basic and acidic residues" evidence="1">
    <location>
        <begin position="18"/>
        <end position="29"/>
    </location>
</feature>
<comment type="caution">
    <text evidence="2">The sequence shown here is derived from an EMBL/GenBank/DDBJ whole genome shotgun (WGS) entry which is preliminary data.</text>
</comment>
<dbReference type="Proteomes" id="UP000314294">
    <property type="component" value="Unassembled WGS sequence"/>
</dbReference>
<evidence type="ECO:0000256" key="1">
    <source>
        <dbReference type="SAM" id="MobiDB-lite"/>
    </source>
</evidence>
<gene>
    <name evidence="2" type="ORF">EYF80_036533</name>
</gene>
<sequence length="117" mass="12790">MRKLVVTGRKCGGGQMEMDPRKPSEREMMGGRGGCSGDGGEVTITVRGVIRSLKPVAPPWSPELFLSSLRRSNLKTPFIISAAAAFISTRRWKCFRPLYMCGMAPPRHPSKDPAVVS</sequence>
<keyword evidence="3" id="KW-1185">Reference proteome</keyword>
<evidence type="ECO:0000313" key="2">
    <source>
        <dbReference type="EMBL" id="TNN53242.1"/>
    </source>
</evidence>
<accession>A0A4Z2GKI8</accession>
<feature type="compositionally biased region" description="Gly residues" evidence="1">
    <location>
        <begin position="30"/>
        <end position="39"/>
    </location>
</feature>